<dbReference type="AlphaFoldDB" id="A0AA88APT0"/>
<evidence type="ECO:0000313" key="1">
    <source>
        <dbReference type="EMBL" id="GMN57004.1"/>
    </source>
</evidence>
<dbReference type="Proteomes" id="UP001187192">
    <property type="component" value="Unassembled WGS sequence"/>
</dbReference>
<proteinExistence type="predicted"/>
<evidence type="ECO:0000313" key="2">
    <source>
        <dbReference type="Proteomes" id="UP001187192"/>
    </source>
</evidence>
<protein>
    <submittedName>
        <fullName evidence="1">Uncharacterized protein</fullName>
    </submittedName>
</protein>
<accession>A0AA88APT0</accession>
<keyword evidence="2" id="KW-1185">Reference proteome</keyword>
<gene>
    <name evidence="1" type="ORF">TIFTF001_026119</name>
</gene>
<reference evidence="1" key="1">
    <citation type="submission" date="2023-07" db="EMBL/GenBank/DDBJ databases">
        <title>draft genome sequence of fig (Ficus carica).</title>
        <authorList>
            <person name="Takahashi T."/>
            <person name="Nishimura K."/>
        </authorList>
    </citation>
    <scope>NUCLEOTIDE SEQUENCE</scope>
</reference>
<name>A0AA88APT0_FICCA</name>
<comment type="caution">
    <text evidence="1">The sequence shown here is derived from an EMBL/GenBank/DDBJ whole genome shotgun (WGS) entry which is preliminary data.</text>
</comment>
<organism evidence="1 2">
    <name type="scientific">Ficus carica</name>
    <name type="common">Common fig</name>
    <dbReference type="NCBI Taxonomy" id="3494"/>
    <lineage>
        <taxon>Eukaryota</taxon>
        <taxon>Viridiplantae</taxon>
        <taxon>Streptophyta</taxon>
        <taxon>Embryophyta</taxon>
        <taxon>Tracheophyta</taxon>
        <taxon>Spermatophyta</taxon>
        <taxon>Magnoliopsida</taxon>
        <taxon>eudicotyledons</taxon>
        <taxon>Gunneridae</taxon>
        <taxon>Pentapetalae</taxon>
        <taxon>rosids</taxon>
        <taxon>fabids</taxon>
        <taxon>Rosales</taxon>
        <taxon>Moraceae</taxon>
        <taxon>Ficeae</taxon>
        <taxon>Ficus</taxon>
    </lineage>
</organism>
<sequence length="42" mass="4857">MRSRDPITAGNIRRRELDGSLAIFIPHRRCHKLVTALLKQCL</sequence>
<dbReference type="EMBL" id="BTGU01000067">
    <property type="protein sequence ID" value="GMN57004.1"/>
    <property type="molecule type" value="Genomic_DNA"/>
</dbReference>